<protein>
    <recommendedName>
        <fullName evidence="2">Thioester domain-containing protein</fullName>
    </recommendedName>
</protein>
<keyword evidence="4" id="KW-1185">Reference proteome</keyword>
<accession>A0ABN2TU04</accession>
<name>A0ABN2TU04_9ACTN</name>
<sequence length="645" mass="66057">MAQEPTAPFAAFQYGTNGCLEVGARDTQPKPYAVPSGYDITAGYPAFGYDPSGFTRVGGTNACRYNFYDKNPRTDPSAVVITSGYCVQYAAGQLSGTGYDPQAHNSTRNLGYVQRILQNYWPATDLPAVPAKATDTANTNRQRSGAVAMAIHYFTDGIVMPPDYQTPALYDVVMKIVDDVLTAGAAPAPADPTPAITGPVGGPPGALLGPYTLGANAVGDLAATVSDAEAFTDAAGTHPFVSGTTLPPGTQLWIRPSGASAGIAVSGPVPAGIGTFMVGDPTQRVQSMMLAQQRVLLGKSERTVLVTPDEPRLTSRASVPTGSAELIAGDSVTDVLTVVGLHAPAQLTTTLYGPVPPPPGGCRDIDWDTANAAVEHVYVRTVSADSELSTPSSSLDRPGCYTYASVLHPALGPDATIPPGDPDESLRVVPKPLPPPLLVITQASTDRTSSGGQVSDRITVLGLPDRAAMTVTTTLHGPLPPNDAGTCTGLDWTAPTLPTAAVLPPETVTGGQTLRTPPVTVTSTGCYSFQTTTTSQLLTGAEVPVGHGLGQPDETFQVIAAPTPAPVVNPTPPAFPTPPDAPKPPDAPAPPRLPATGIPALPAGPAAALTVLGLGLIIAARATARGTTCTSHAPPLSPRPPASRS</sequence>
<dbReference type="Proteomes" id="UP001500751">
    <property type="component" value="Unassembled WGS sequence"/>
</dbReference>
<dbReference type="Pfam" id="PF08341">
    <property type="entry name" value="TED"/>
    <property type="match status" value="1"/>
</dbReference>
<feature type="compositionally biased region" description="Pro residues" evidence="1">
    <location>
        <begin position="568"/>
        <end position="593"/>
    </location>
</feature>
<proteinExistence type="predicted"/>
<dbReference type="EMBL" id="BAAAQN010000007">
    <property type="protein sequence ID" value="GAA2021334.1"/>
    <property type="molecule type" value="Genomic_DNA"/>
</dbReference>
<evidence type="ECO:0000259" key="2">
    <source>
        <dbReference type="Pfam" id="PF08341"/>
    </source>
</evidence>
<feature type="region of interest" description="Disordered" evidence="1">
    <location>
        <begin position="568"/>
        <end position="595"/>
    </location>
</feature>
<gene>
    <name evidence="3" type="ORF">GCM10009839_17870</name>
</gene>
<organism evidence="3 4">
    <name type="scientific">Catenulispora yoronensis</name>
    <dbReference type="NCBI Taxonomy" id="450799"/>
    <lineage>
        <taxon>Bacteria</taxon>
        <taxon>Bacillati</taxon>
        <taxon>Actinomycetota</taxon>
        <taxon>Actinomycetes</taxon>
        <taxon>Catenulisporales</taxon>
        <taxon>Catenulisporaceae</taxon>
        <taxon>Catenulispora</taxon>
    </lineage>
</organism>
<feature type="domain" description="Thioester" evidence="2">
    <location>
        <begin position="85"/>
        <end position="178"/>
    </location>
</feature>
<evidence type="ECO:0000313" key="3">
    <source>
        <dbReference type="EMBL" id="GAA2021334.1"/>
    </source>
</evidence>
<evidence type="ECO:0000256" key="1">
    <source>
        <dbReference type="SAM" id="MobiDB-lite"/>
    </source>
</evidence>
<dbReference type="InterPro" id="IPR013552">
    <property type="entry name" value="Thioester_dom"/>
</dbReference>
<comment type="caution">
    <text evidence="3">The sequence shown here is derived from an EMBL/GenBank/DDBJ whole genome shotgun (WGS) entry which is preliminary data.</text>
</comment>
<reference evidence="3 4" key="1">
    <citation type="journal article" date="2019" name="Int. J. Syst. Evol. Microbiol.">
        <title>The Global Catalogue of Microorganisms (GCM) 10K type strain sequencing project: providing services to taxonomists for standard genome sequencing and annotation.</title>
        <authorList>
            <consortium name="The Broad Institute Genomics Platform"/>
            <consortium name="The Broad Institute Genome Sequencing Center for Infectious Disease"/>
            <person name="Wu L."/>
            <person name="Ma J."/>
        </authorList>
    </citation>
    <scope>NUCLEOTIDE SEQUENCE [LARGE SCALE GENOMIC DNA]</scope>
    <source>
        <strain evidence="3 4">JCM 16014</strain>
    </source>
</reference>
<evidence type="ECO:0000313" key="4">
    <source>
        <dbReference type="Proteomes" id="UP001500751"/>
    </source>
</evidence>